<keyword evidence="5" id="KW-0539">Nucleus</keyword>
<keyword evidence="3" id="KW-0238">DNA-binding</keyword>
<reference evidence="8 9" key="1">
    <citation type="journal article" date="2017" name="Genome Announc.">
        <title>Genome sequence of the saprophytic ascomycete Epicoccum nigrum ICMP 19927 strain isolated from New Zealand.</title>
        <authorList>
            <person name="Fokin M."/>
            <person name="Fleetwood D."/>
            <person name="Weir B.S."/>
            <person name="Villas-Boas S.G."/>
        </authorList>
    </citation>
    <scope>NUCLEOTIDE SEQUENCE [LARGE SCALE GENOMIC DNA]</scope>
    <source>
        <strain evidence="8 9">ICMP 19927</strain>
    </source>
</reference>
<gene>
    <name evidence="8" type="ORF">B5807_06190</name>
</gene>
<accession>A0A1Y2M233</accession>
<dbReference type="InterPro" id="IPR001138">
    <property type="entry name" value="Zn2Cys6_DnaBD"/>
</dbReference>
<dbReference type="PANTHER" id="PTHR47540">
    <property type="entry name" value="THIAMINE REPRESSIBLE GENES REGULATORY PROTEIN THI5"/>
    <property type="match status" value="1"/>
</dbReference>
<evidence type="ECO:0000313" key="8">
    <source>
        <dbReference type="EMBL" id="OSS49487.1"/>
    </source>
</evidence>
<evidence type="ECO:0000256" key="5">
    <source>
        <dbReference type="ARBA" id="ARBA00023242"/>
    </source>
</evidence>
<evidence type="ECO:0000313" key="9">
    <source>
        <dbReference type="Proteomes" id="UP000193240"/>
    </source>
</evidence>
<dbReference type="STRING" id="105696.A0A1Y2M233"/>
<evidence type="ECO:0000256" key="4">
    <source>
        <dbReference type="ARBA" id="ARBA00023163"/>
    </source>
</evidence>
<dbReference type="SMART" id="SM00066">
    <property type="entry name" value="GAL4"/>
    <property type="match status" value="1"/>
</dbReference>
<dbReference type="GO" id="GO:0005634">
    <property type="term" value="C:nucleus"/>
    <property type="evidence" value="ECO:0007669"/>
    <property type="project" value="UniProtKB-SubCell"/>
</dbReference>
<keyword evidence="2" id="KW-0805">Transcription regulation</keyword>
<dbReference type="InterPro" id="IPR051711">
    <property type="entry name" value="Stress_Response_Reg"/>
</dbReference>
<dbReference type="EMBL" id="KZ107843">
    <property type="protein sequence ID" value="OSS49487.1"/>
    <property type="molecule type" value="Genomic_DNA"/>
</dbReference>
<dbReference type="InParanoid" id="A0A1Y2M233"/>
<feature type="region of interest" description="Disordered" evidence="6">
    <location>
        <begin position="49"/>
        <end position="73"/>
    </location>
</feature>
<dbReference type="GO" id="GO:0008270">
    <property type="term" value="F:zinc ion binding"/>
    <property type="evidence" value="ECO:0007669"/>
    <property type="project" value="InterPro"/>
</dbReference>
<dbReference type="OMA" id="PKRHAAC"/>
<dbReference type="GO" id="GO:0045944">
    <property type="term" value="P:positive regulation of transcription by RNA polymerase II"/>
    <property type="evidence" value="ECO:0007669"/>
    <property type="project" value="TreeGrafter"/>
</dbReference>
<dbReference type="InterPro" id="IPR036864">
    <property type="entry name" value="Zn2-C6_fun-type_DNA-bd_sf"/>
</dbReference>
<dbReference type="GO" id="GO:0043565">
    <property type="term" value="F:sequence-specific DNA binding"/>
    <property type="evidence" value="ECO:0007669"/>
    <property type="project" value="TreeGrafter"/>
</dbReference>
<protein>
    <recommendedName>
        <fullName evidence="7">Zn(2)-C6 fungal-type domain-containing protein</fullName>
    </recommendedName>
</protein>
<dbReference type="SUPFAM" id="SSF57701">
    <property type="entry name" value="Zn2/Cys6 DNA-binding domain"/>
    <property type="match status" value="1"/>
</dbReference>
<feature type="domain" description="Zn(2)-C6 fungal-type" evidence="7">
    <location>
        <begin position="13"/>
        <end position="43"/>
    </location>
</feature>
<dbReference type="GO" id="GO:0000981">
    <property type="term" value="F:DNA-binding transcription factor activity, RNA polymerase II-specific"/>
    <property type="evidence" value="ECO:0007669"/>
    <property type="project" value="InterPro"/>
</dbReference>
<keyword evidence="9" id="KW-1185">Reference proteome</keyword>
<dbReference type="Proteomes" id="UP000193240">
    <property type="component" value="Unassembled WGS sequence"/>
</dbReference>
<evidence type="ECO:0000256" key="1">
    <source>
        <dbReference type="ARBA" id="ARBA00004123"/>
    </source>
</evidence>
<dbReference type="PROSITE" id="PS00463">
    <property type="entry name" value="ZN2_CY6_FUNGAL_1"/>
    <property type="match status" value="1"/>
</dbReference>
<sequence length="384" mass="41835">MGQAPPTEKLHTACDECRTRKLKCSGGKPVCERCQRETIACVYSPQKTMGRPRKRQRGEQEAGAGVVSATPQNELDGSYSGGFSMQQSSSNNFGLASPPEFADVTGGNEVYAQAQIDPALVGLYGPEPPVSSLDFGLTPPIDPSLWDLHTAMQPTHAAPPAQHTPPSLPDVSPPDPCTCLSLTYLTLTDLQTVPTFSFPQVIIPLRKAMATISSLIHCSTCPLDPFSAIQNVSALVSLFKALVERFSKVLSEVDAEAKRLDASGGKKPFRIGDNNPALGHLHTGTLDCPMGFNVELEPQTWRKLVKQALRTEVHGGGSNAMPLQGLLEEAETRQQRWHENNEFLGEERRRIFGDGRHCEGNEKRSCQTLGAEHIKMAIGRLNWD</sequence>
<dbReference type="AlphaFoldDB" id="A0A1Y2M233"/>
<evidence type="ECO:0000256" key="2">
    <source>
        <dbReference type="ARBA" id="ARBA00023015"/>
    </source>
</evidence>
<evidence type="ECO:0000259" key="7">
    <source>
        <dbReference type="PROSITE" id="PS50048"/>
    </source>
</evidence>
<proteinExistence type="predicted"/>
<evidence type="ECO:0000256" key="6">
    <source>
        <dbReference type="SAM" id="MobiDB-lite"/>
    </source>
</evidence>
<evidence type="ECO:0000256" key="3">
    <source>
        <dbReference type="ARBA" id="ARBA00023125"/>
    </source>
</evidence>
<name>A0A1Y2M233_EPING</name>
<keyword evidence="4" id="KW-0804">Transcription</keyword>
<comment type="subcellular location">
    <subcellularLocation>
        <location evidence="1">Nucleus</location>
    </subcellularLocation>
</comment>
<dbReference type="PROSITE" id="PS50048">
    <property type="entry name" value="ZN2_CY6_FUNGAL_2"/>
    <property type="match status" value="1"/>
</dbReference>
<dbReference type="Pfam" id="PF00172">
    <property type="entry name" value="Zn_clus"/>
    <property type="match status" value="1"/>
</dbReference>
<dbReference type="Gene3D" id="4.10.240.10">
    <property type="entry name" value="Zn(2)-C6 fungal-type DNA-binding domain"/>
    <property type="match status" value="1"/>
</dbReference>
<dbReference type="PANTHER" id="PTHR47540:SF4">
    <property type="entry name" value="TRANSCRIPTION FACTOR RGLT"/>
    <property type="match status" value="1"/>
</dbReference>
<dbReference type="CDD" id="cd00067">
    <property type="entry name" value="GAL4"/>
    <property type="match status" value="1"/>
</dbReference>
<organism evidence="8 9">
    <name type="scientific">Epicoccum nigrum</name>
    <name type="common">Soil fungus</name>
    <name type="synonym">Epicoccum purpurascens</name>
    <dbReference type="NCBI Taxonomy" id="105696"/>
    <lineage>
        <taxon>Eukaryota</taxon>
        <taxon>Fungi</taxon>
        <taxon>Dikarya</taxon>
        <taxon>Ascomycota</taxon>
        <taxon>Pezizomycotina</taxon>
        <taxon>Dothideomycetes</taxon>
        <taxon>Pleosporomycetidae</taxon>
        <taxon>Pleosporales</taxon>
        <taxon>Pleosporineae</taxon>
        <taxon>Didymellaceae</taxon>
        <taxon>Epicoccum</taxon>
    </lineage>
</organism>